<comment type="subcellular location">
    <subcellularLocation>
        <location evidence="10">Cytoplasm</location>
    </subcellularLocation>
</comment>
<evidence type="ECO:0000256" key="5">
    <source>
        <dbReference type="ARBA" id="ARBA00022741"/>
    </source>
</evidence>
<dbReference type="SUPFAM" id="SSF52540">
    <property type="entry name" value="P-loop containing nucleoside triphosphate hydrolases"/>
    <property type="match status" value="1"/>
</dbReference>
<dbReference type="Gene3D" id="3.40.50.300">
    <property type="entry name" value="P-loop containing nucleotide triphosphate hydrolases"/>
    <property type="match status" value="1"/>
</dbReference>
<proteinExistence type="inferred from homology"/>
<keyword evidence="9 10" id="KW-0342">GTP-binding</keyword>
<keyword evidence="1 10" id="KW-0963">Cytoplasm</keyword>
<dbReference type="InterPro" id="IPR030378">
    <property type="entry name" value="G_CP_dom"/>
</dbReference>
<keyword evidence="4 10" id="KW-0699">rRNA-binding</keyword>
<dbReference type="EC" id="3.6.1.-" evidence="10"/>
<dbReference type="PANTHER" id="PTHR32120">
    <property type="entry name" value="SMALL RIBOSOMAL SUBUNIT BIOGENESIS GTPASE RSGA"/>
    <property type="match status" value="1"/>
</dbReference>
<accession>A0AA48GIE9</accession>
<evidence type="ECO:0000313" key="13">
    <source>
        <dbReference type="EMBL" id="BDU71589.1"/>
    </source>
</evidence>
<evidence type="ECO:0000256" key="7">
    <source>
        <dbReference type="ARBA" id="ARBA00022833"/>
    </source>
</evidence>
<dbReference type="GO" id="GO:0005525">
    <property type="term" value="F:GTP binding"/>
    <property type="evidence" value="ECO:0007669"/>
    <property type="project" value="UniProtKB-UniRule"/>
</dbReference>
<evidence type="ECO:0000259" key="11">
    <source>
        <dbReference type="PROSITE" id="PS50936"/>
    </source>
</evidence>
<keyword evidence="2 10" id="KW-0690">Ribosome biogenesis</keyword>
<evidence type="ECO:0000259" key="12">
    <source>
        <dbReference type="PROSITE" id="PS51721"/>
    </source>
</evidence>
<dbReference type="CDD" id="cd01854">
    <property type="entry name" value="YjeQ_EngC"/>
    <property type="match status" value="1"/>
</dbReference>
<dbReference type="GO" id="GO:0019843">
    <property type="term" value="F:rRNA binding"/>
    <property type="evidence" value="ECO:0007669"/>
    <property type="project" value="UniProtKB-KW"/>
</dbReference>
<dbReference type="PANTHER" id="PTHR32120:SF10">
    <property type="entry name" value="SMALL RIBOSOMAL SUBUNIT BIOGENESIS GTPASE RSGA"/>
    <property type="match status" value="1"/>
</dbReference>
<feature type="binding site" evidence="10">
    <location>
        <position position="298"/>
    </location>
    <ligand>
        <name>Zn(2+)</name>
        <dbReference type="ChEBI" id="CHEBI:29105"/>
    </ligand>
</feature>
<evidence type="ECO:0000256" key="8">
    <source>
        <dbReference type="ARBA" id="ARBA00022884"/>
    </source>
</evidence>
<feature type="binding site" evidence="10">
    <location>
        <begin position="165"/>
        <end position="168"/>
    </location>
    <ligand>
        <name>GTP</name>
        <dbReference type="ChEBI" id="CHEBI:37565"/>
    </ligand>
</feature>
<gene>
    <name evidence="10 13" type="primary">rsgA</name>
    <name evidence="13" type="ORF">METEAL_07630</name>
</gene>
<evidence type="ECO:0000256" key="1">
    <source>
        <dbReference type="ARBA" id="ARBA00022490"/>
    </source>
</evidence>
<dbReference type="AlphaFoldDB" id="A0AA48GIE9"/>
<feature type="domain" description="CP-type G" evidence="12">
    <location>
        <begin position="114"/>
        <end position="275"/>
    </location>
</feature>
<comment type="similarity">
    <text evidence="10">Belongs to the TRAFAC class YlqF/YawG GTPase family. RsgA subfamily.</text>
</comment>
<feature type="binding site" evidence="10">
    <location>
        <position position="305"/>
    </location>
    <ligand>
        <name>Zn(2+)</name>
        <dbReference type="ChEBI" id="CHEBI:29105"/>
    </ligand>
</feature>
<keyword evidence="3 10" id="KW-0479">Metal-binding</keyword>
<dbReference type="GO" id="GO:0005737">
    <property type="term" value="C:cytoplasm"/>
    <property type="evidence" value="ECO:0007669"/>
    <property type="project" value="UniProtKB-SubCell"/>
</dbReference>
<protein>
    <recommendedName>
        <fullName evidence="10">Small ribosomal subunit biogenesis GTPase RsgA</fullName>
        <ecNumber evidence="10">3.6.1.-</ecNumber>
    </recommendedName>
</protein>
<reference evidence="14" key="1">
    <citation type="journal article" date="2023" name="Int. J. Syst. Evol. Microbiol.">
        <title>Mesoterricola silvestris gen. nov., sp. nov., Mesoterricola sediminis sp. nov., Geothrix oryzae sp. nov., Geothrix edaphica sp. nov., Geothrix rubra sp. nov., and Geothrix limicola sp. nov., six novel members of Acidobacteriota isolated from soils.</title>
        <authorList>
            <person name="Itoh H."/>
            <person name="Sugisawa Y."/>
            <person name="Mise K."/>
            <person name="Xu Z."/>
            <person name="Kuniyasu M."/>
            <person name="Ushijima N."/>
            <person name="Kawano K."/>
            <person name="Kobayashi E."/>
            <person name="Shiratori Y."/>
            <person name="Masuda Y."/>
            <person name="Senoo K."/>
        </authorList>
    </citation>
    <scope>NUCLEOTIDE SEQUENCE [LARGE SCALE GENOMIC DNA]</scope>
    <source>
        <strain evidence="14">W79</strain>
    </source>
</reference>
<evidence type="ECO:0000256" key="2">
    <source>
        <dbReference type="ARBA" id="ARBA00022517"/>
    </source>
</evidence>
<dbReference type="EMBL" id="AP027080">
    <property type="protein sequence ID" value="BDU71589.1"/>
    <property type="molecule type" value="Genomic_DNA"/>
</dbReference>
<organism evidence="13 14">
    <name type="scientific">Mesoterricola silvestris</name>
    <dbReference type="NCBI Taxonomy" id="2927979"/>
    <lineage>
        <taxon>Bacteria</taxon>
        <taxon>Pseudomonadati</taxon>
        <taxon>Acidobacteriota</taxon>
        <taxon>Holophagae</taxon>
        <taxon>Holophagales</taxon>
        <taxon>Holophagaceae</taxon>
        <taxon>Mesoterricola</taxon>
    </lineage>
</organism>
<dbReference type="PROSITE" id="PS50936">
    <property type="entry name" value="ENGC_GTPASE"/>
    <property type="match status" value="1"/>
</dbReference>
<comment type="function">
    <text evidence="10">One of several proteins that assist in the late maturation steps of the functional core of the 30S ribosomal subunit. Helps release RbfA from mature subunits. May play a role in the assembly of ribosomal proteins into the subunit. Circularly permuted GTPase that catalyzes slow GTP hydrolysis, GTPase activity is stimulated by the 30S ribosomal subunit.</text>
</comment>
<dbReference type="NCBIfam" id="TIGR00157">
    <property type="entry name" value="ribosome small subunit-dependent GTPase A"/>
    <property type="match status" value="1"/>
</dbReference>
<dbReference type="Pfam" id="PF03193">
    <property type="entry name" value="RsgA_GTPase"/>
    <property type="match status" value="1"/>
</dbReference>
<comment type="subunit">
    <text evidence="10">Monomer. Associates with 30S ribosomal subunit, binds 16S rRNA.</text>
</comment>
<dbReference type="PROSITE" id="PS51721">
    <property type="entry name" value="G_CP"/>
    <property type="match status" value="1"/>
</dbReference>
<dbReference type="RefSeq" id="WP_316414481.1">
    <property type="nucleotide sequence ID" value="NZ_AP027080.1"/>
</dbReference>
<evidence type="ECO:0000256" key="4">
    <source>
        <dbReference type="ARBA" id="ARBA00022730"/>
    </source>
</evidence>
<feature type="binding site" evidence="10">
    <location>
        <position position="303"/>
    </location>
    <ligand>
        <name>Zn(2+)</name>
        <dbReference type="ChEBI" id="CHEBI:29105"/>
    </ligand>
</feature>
<evidence type="ECO:0000256" key="3">
    <source>
        <dbReference type="ARBA" id="ARBA00022723"/>
    </source>
</evidence>
<evidence type="ECO:0000256" key="9">
    <source>
        <dbReference type="ARBA" id="ARBA00023134"/>
    </source>
</evidence>
<dbReference type="KEGG" id="msil:METEAL_07630"/>
<evidence type="ECO:0000256" key="6">
    <source>
        <dbReference type="ARBA" id="ARBA00022801"/>
    </source>
</evidence>
<keyword evidence="8 10" id="KW-0694">RNA-binding</keyword>
<keyword evidence="5 10" id="KW-0547">Nucleotide-binding</keyword>
<dbReference type="InterPro" id="IPR010914">
    <property type="entry name" value="RsgA_GTPase_dom"/>
</dbReference>
<evidence type="ECO:0000256" key="10">
    <source>
        <dbReference type="HAMAP-Rule" id="MF_01820"/>
    </source>
</evidence>
<comment type="cofactor">
    <cofactor evidence="10">
        <name>Zn(2+)</name>
        <dbReference type="ChEBI" id="CHEBI:29105"/>
    </cofactor>
    <text evidence="10">Binds 1 zinc ion per subunit.</text>
</comment>
<dbReference type="GO" id="GO:0046872">
    <property type="term" value="F:metal ion binding"/>
    <property type="evidence" value="ECO:0007669"/>
    <property type="project" value="UniProtKB-KW"/>
</dbReference>
<evidence type="ECO:0000313" key="14">
    <source>
        <dbReference type="Proteomes" id="UP001238179"/>
    </source>
</evidence>
<dbReference type="HAMAP" id="MF_01820">
    <property type="entry name" value="GTPase_RsgA"/>
    <property type="match status" value="1"/>
</dbReference>
<dbReference type="Proteomes" id="UP001238179">
    <property type="component" value="Chromosome"/>
</dbReference>
<feature type="binding site" evidence="10">
    <location>
        <position position="311"/>
    </location>
    <ligand>
        <name>Zn(2+)</name>
        <dbReference type="ChEBI" id="CHEBI:29105"/>
    </ligand>
</feature>
<dbReference type="GO" id="GO:0042274">
    <property type="term" value="P:ribosomal small subunit biogenesis"/>
    <property type="evidence" value="ECO:0007669"/>
    <property type="project" value="UniProtKB-UniRule"/>
</dbReference>
<dbReference type="GO" id="GO:0003924">
    <property type="term" value="F:GTPase activity"/>
    <property type="evidence" value="ECO:0007669"/>
    <property type="project" value="UniProtKB-UniRule"/>
</dbReference>
<dbReference type="InterPro" id="IPR004881">
    <property type="entry name" value="Ribosome_biogen_GTPase_RsgA"/>
</dbReference>
<sequence length="369" mass="39282">MTLSANPLAGLGPAVNAFENLSTFGWTSPHDLAFRARFGPPVEPGRVVAASRGLALVRTASGERLCTPSGRMRERLLADDLTLCAGDWIALRLDPGDTRGRMVDLLERGPSLTRQGPDGRPQCLAANLDVVFLVMGLDRDCNAARLERFLALAWGSGARPVVVLTKVDLNDRAEAFAADMRGVAPGVQVLEVCAPAGQGVARVGACLQGGLTGVLTGSSGAGKSTLLNALLGEDARPTGAVRASDGRGRHTTTRRELFPLPGGGCLIETPGVREVGLGAEGADLDTAFSEIAALAARCRFRDCAHGAEPGCAVREALDQGLLGGDRYGHYLQLRREVAFEAARGDERLWREREDKWRRISKAQKSLRKR</sequence>
<keyword evidence="6 10" id="KW-0378">Hydrolase</keyword>
<dbReference type="InterPro" id="IPR027417">
    <property type="entry name" value="P-loop_NTPase"/>
</dbReference>
<dbReference type="Gene3D" id="1.10.40.50">
    <property type="entry name" value="Probable gtpase engc, domain 3"/>
    <property type="match status" value="1"/>
</dbReference>
<name>A0AA48GIE9_9BACT</name>
<keyword evidence="7 10" id="KW-0862">Zinc</keyword>
<keyword evidence="14" id="KW-1185">Reference proteome</keyword>
<feature type="domain" description="EngC GTPase" evidence="11">
    <location>
        <begin position="126"/>
        <end position="273"/>
    </location>
</feature>
<feature type="binding site" evidence="10">
    <location>
        <begin position="217"/>
        <end position="225"/>
    </location>
    <ligand>
        <name>GTP</name>
        <dbReference type="ChEBI" id="CHEBI:37565"/>
    </ligand>
</feature>